<gene>
    <name evidence="1" type="ORF">V1264_000567</name>
</gene>
<evidence type="ECO:0000313" key="2">
    <source>
        <dbReference type="Proteomes" id="UP001374579"/>
    </source>
</evidence>
<proteinExistence type="predicted"/>
<sequence length="101" mass="10350">MSTASEESEQMCRTDCDEGDVVPGLCGRHEKCCLADTGMDECPTSDEGVTCESADNCTGSGVTVDSGFACSTGEGQVCCRRECPESDSGVSCETPGECVAG</sequence>
<evidence type="ECO:0000313" key="1">
    <source>
        <dbReference type="EMBL" id="KAK7114513.1"/>
    </source>
</evidence>
<protein>
    <submittedName>
        <fullName evidence="1">Uncharacterized protein</fullName>
    </submittedName>
</protein>
<dbReference type="Proteomes" id="UP001374579">
    <property type="component" value="Unassembled WGS sequence"/>
</dbReference>
<dbReference type="EMBL" id="JBAMIC010000001">
    <property type="protein sequence ID" value="KAK7114513.1"/>
    <property type="molecule type" value="Genomic_DNA"/>
</dbReference>
<reference evidence="1 2" key="1">
    <citation type="submission" date="2024-02" db="EMBL/GenBank/DDBJ databases">
        <title>Chromosome-scale genome assembly of the rough periwinkle Littorina saxatilis.</title>
        <authorList>
            <person name="De Jode A."/>
            <person name="Faria R."/>
            <person name="Formenti G."/>
            <person name="Sims Y."/>
            <person name="Smith T.P."/>
            <person name="Tracey A."/>
            <person name="Wood J.M.D."/>
            <person name="Zagrodzka Z.B."/>
            <person name="Johannesson K."/>
            <person name="Butlin R.K."/>
            <person name="Leder E.H."/>
        </authorList>
    </citation>
    <scope>NUCLEOTIDE SEQUENCE [LARGE SCALE GENOMIC DNA]</scope>
    <source>
        <strain evidence="1">Snail1</strain>
        <tissue evidence="1">Muscle</tissue>
    </source>
</reference>
<accession>A0AAN9GMX4</accession>
<dbReference type="AlphaFoldDB" id="A0AAN9GMX4"/>
<comment type="caution">
    <text evidence="1">The sequence shown here is derived from an EMBL/GenBank/DDBJ whole genome shotgun (WGS) entry which is preliminary data.</text>
</comment>
<keyword evidence="2" id="KW-1185">Reference proteome</keyword>
<organism evidence="1 2">
    <name type="scientific">Littorina saxatilis</name>
    <dbReference type="NCBI Taxonomy" id="31220"/>
    <lineage>
        <taxon>Eukaryota</taxon>
        <taxon>Metazoa</taxon>
        <taxon>Spiralia</taxon>
        <taxon>Lophotrochozoa</taxon>
        <taxon>Mollusca</taxon>
        <taxon>Gastropoda</taxon>
        <taxon>Caenogastropoda</taxon>
        <taxon>Littorinimorpha</taxon>
        <taxon>Littorinoidea</taxon>
        <taxon>Littorinidae</taxon>
        <taxon>Littorina</taxon>
    </lineage>
</organism>
<name>A0AAN9GMX4_9CAEN</name>